<dbReference type="GO" id="GO:0005886">
    <property type="term" value="C:plasma membrane"/>
    <property type="evidence" value="ECO:0007669"/>
    <property type="project" value="TreeGrafter"/>
</dbReference>
<feature type="transmembrane region" description="Helical" evidence="1">
    <location>
        <begin position="335"/>
        <end position="360"/>
    </location>
</feature>
<feature type="transmembrane region" description="Helical" evidence="1">
    <location>
        <begin position="29"/>
        <end position="48"/>
    </location>
</feature>
<sequence>MNIHILVLVIAIILFGLLAFKQMSALILAPLVTSFVIICSGMPILDSLKNLFMPAAAEYVTSYFLVFFVGALFGAVYQYTGAAESIARAIASLCHGKFVAPIIMIITGLLTFGGVSGFVVFFVIYPIALNLFKEANLTRRLIPAAISAGCWTWSMSGPGSPSVQNVIAMDSLGTPSTAAFVPSLLTAIAMFLMIFFWLEFRARSFTKKGYGFFDSTLKYQLSEDELPSEEENPDLPHVAIAVLPIIVILVLFNNPWHPFPVETSVFAGVALATLLMFKRIDGMTEWINIFNKGAADSGVSILNTAIVVGFGGVVAKTQGFTDLVAGLKHLSMPPLIFVMVTVAVCAGACGSASGGMGVAFKALKDTYLKLGASLPDIHRISTIAAGTLDTLPHQGAQITLLGICKLTHKEAYWDIAVTQIFIPLIDCLVFIALTSIF</sequence>
<keyword evidence="1" id="KW-1133">Transmembrane helix</keyword>
<organism evidence="2 3">
    <name type="scientific">Anaerostipes hadrus</name>
    <dbReference type="NCBI Taxonomy" id="649756"/>
    <lineage>
        <taxon>Bacteria</taxon>
        <taxon>Bacillati</taxon>
        <taxon>Bacillota</taxon>
        <taxon>Clostridia</taxon>
        <taxon>Lachnospirales</taxon>
        <taxon>Lachnospiraceae</taxon>
        <taxon>Anaerostipes</taxon>
    </lineage>
</organism>
<feature type="transmembrane region" description="Helical" evidence="1">
    <location>
        <begin position="99"/>
        <end position="125"/>
    </location>
</feature>
<dbReference type="GO" id="GO:0015128">
    <property type="term" value="F:gluconate transmembrane transporter activity"/>
    <property type="evidence" value="ECO:0007669"/>
    <property type="project" value="InterPro"/>
</dbReference>
<reference evidence="2 3" key="1">
    <citation type="submission" date="2015-09" db="EMBL/GenBank/DDBJ databases">
        <authorList>
            <consortium name="Pathogen Informatics"/>
        </authorList>
    </citation>
    <scope>NUCLEOTIDE SEQUENCE [LARGE SCALE GENOMIC DNA]</scope>
    <source>
        <strain evidence="2 3">2789STDY5834908</strain>
    </source>
</reference>
<feature type="transmembrane region" description="Helical" evidence="1">
    <location>
        <begin position="298"/>
        <end position="315"/>
    </location>
</feature>
<feature type="transmembrane region" description="Helical" evidence="1">
    <location>
        <begin position="176"/>
        <end position="198"/>
    </location>
</feature>
<protein>
    <submittedName>
        <fullName evidence="2">H+/gluconate symporter and related permeases</fullName>
    </submittedName>
</protein>
<feature type="transmembrane region" description="Helical" evidence="1">
    <location>
        <begin position="235"/>
        <end position="253"/>
    </location>
</feature>
<gene>
    <name evidence="2" type="ORF">ERS852520_03241</name>
</gene>
<keyword evidence="1" id="KW-0812">Transmembrane</keyword>
<dbReference type="OrthoDB" id="86125at2"/>
<dbReference type="Proteomes" id="UP000095564">
    <property type="component" value="Unassembled WGS sequence"/>
</dbReference>
<dbReference type="AlphaFoldDB" id="A0A174U242"/>
<evidence type="ECO:0000313" key="2">
    <source>
        <dbReference type="EMBL" id="CUQ16272.1"/>
    </source>
</evidence>
<feature type="transmembrane region" description="Helical" evidence="1">
    <location>
        <begin position="415"/>
        <end position="436"/>
    </location>
</feature>
<feature type="transmembrane region" description="Helical" evidence="1">
    <location>
        <begin position="259"/>
        <end position="277"/>
    </location>
</feature>
<evidence type="ECO:0000313" key="3">
    <source>
        <dbReference type="Proteomes" id="UP000095564"/>
    </source>
</evidence>
<dbReference type="PANTHER" id="PTHR30354:SF7">
    <property type="entry name" value="BLL7963 PROTEIN"/>
    <property type="match status" value="1"/>
</dbReference>
<keyword evidence="1" id="KW-0472">Membrane</keyword>
<feature type="transmembrane region" description="Helical" evidence="1">
    <location>
        <begin position="60"/>
        <end position="79"/>
    </location>
</feature>
<dbReference type="PANTHER" id="PTHR30354">
    <property type="entry name" value="GNT FAMILY GLUCONATE TRANSPORTER"/>
    <property type="match status" value="1"/>
</dbReference>
<dbReference type="EMBL" id="CZAU01000047">
    <property type="protein sequence ID" value="CUQ16272.1"/>
    <property type="molecule type" value="Genomic_DNA"/>
</dbReference>
<dbReference type="InterPro" id="IPR003474">
    <property type="entry name" value="Glcn_transporter"/>
</dbReference>
<accession>A0A174U242</accession>
<dbReference type="RefSeq" id="WP_055162240.1">
    <property type="nucleotide sequence ID" value="NZ_CZAU01000047.1"/>
</dbReference>
<proteinExistence type="predicted"/>
<evidence type="ECO:0000256" key="1">
    <source>
        <dbReference type="SAM" id="Phobius"/>
    </source>
</evidence>
<name>A0A174U242_ANAHA</name>